<keyword evidence="13" id="KW-1133">Transmembrane helix</keyword>
<proteinExistence type="inferred from homology"/>
<dbReference type="InterPro" id="IPR000531">
    <property type="entry name" value="Beta-barrel_TonB"/>
</dbReference>
<dbReference type="InterPro" id="IPR037066">
    <property type="entry name" value="Plug_dom_sf"/>
</dbReference>
<dbReference type="InterPro" id="IPR036163">
    <property type="entry name" value="HMA_dom_sf"/>
</dbReference>
<evidence type="ECO:0000313" key="16">
    <source>
        <dbReference type="Proteomes" id="UP000605013"/>
    </source>
</evidence>
<dbReference type="InterPro" id="IPR036942">
    <property type="entry name" value="Beta-barrel_TonB_sf"/>
</dbReference>
<comment type="similarity">
    <text evidence="11 12">Belongs to the TonB-dependent receptor family.</text>
</comment>
<dbReference type="PROSITE" id="PS50846">
    <property type="entry name" value="HMA_2"/>
    <property type="match status" value="1"/>
</dbReference>
<dbReference type="PANTHER" id="PTHR30069:SF29">
    <property type="entry name" value="HEMOGLOBIN AND HEMOGLOBIN-HAPTOGLOBIN-BINDING PROTEIN 1-RELATED"/>
    <property type="match status" value="1"/>
</dbReference>
<evidence type="ECO:0000259" key="14">
    <source>
        <dbReference type="PROSITE" id="PS50846"/>
    </source>
</evidence>
<keyword evidence="10 11" id="KW-0998">Cell outer membrane</keyword>
<evidence type="ECO:0000256" key="1">
    <source>
        <dbReference type="ARBA" id="ARBA00004571"/>
    </source>
</evidence>
<dbReference type="Pfam" id="PF13715">
    <property type="entry name" value="CarbopepD_reg_2"/>
    <property type="match status" value="1"/>
</dbReference>
<dbReference type="SUPFAM" id="SSF49464">
    <property type="entry name" value="Carboxypeptidase regulatory domain-like"/>
    <property type="match status" value="1"/>
</dbReference>
<dbReference type="RefSeq" id="WP_202999666.1">
    <property type="nucleotide sequence ID" value="NZ_JAEMEF010000004.1"/>
</dbReference>
<gene>
    <name evidence="15" type="ORF">JAO71_06410</name>
</gene>
<keyword evidence="8 11" id="KW-0472">Membrane</keyword>
<dbReference type="InterPro" id="IPR039426">
    <property type="entry name" value="TonB-dep_rcpt-like"/>
</dbReference>
<keyword evidence="16" id="KW-1185">Reference proteome</keyword>
<sequence length="822" mass="92632">MKQTYNITGMSCNTCKVDIESALQSTKHVQSAVVDLDTTKVILDVSKPVLKNQLQYTLLNTYSVNPIKPNKQQVVNPILMLFLVVFSLLSVTSFGQSELSGVIYEASTDNNPQPLFGANMIWLGTSVGTSTDINGQFKIPYNSNYKKLIVSYVGFKTDTIDVISNKTIKHYLNPTTDLDEVVVQSRKKATSRSYLKATNTMLVSSDELLKAACCNLSESFETNPSIDVNFSDAVTGTRQIKMLGLSSPYILIATENIPSVRGASQAFGLSFIPGTWVESIQITKGAGSVVNGYESIAGQINAELVKPTTDNSFFLNLYGASSTRLELNTHFNTSLSDKWSTGLYIHGNTHQEKHDVNNDGFLDMPLYSQVNLMNRWQYTDTEKGFVSFINLKYLNDDKQGGQLDFNPDTDKLTTNAWGSEINTQRYELSAKLGYVNPEIPWQSIGVQLAFSQHDQNSYFGLNQYDIEHTSVYTNVMYNSIIDDSRHKIKTGVNFTYDAYDEFAIGQNFERVERSFGAFGEYSFDNLEKFTLTAGLRFDSHNLLGEFITPRLHMRYSPWSKSAFKASIGRGKRSANIFAENQNLFASSRVFSILNSNGSIYGLDPEIAWNYGASYLQGFNLFGRAADVTFDFYRTDFKNQIVVDLENAQQVNFYNLEGDSYANSFQVELNYNVFNHFDFRTAYKFYDVKTEYQTGKLAKPLTPKHRFFANASYETNIKNNSNWKFDVTYNWLSQQRFASTTSNALPYVLDDYSPTIGTINAQVTKVFSPKFEVYLGGENITNVRQSNPIVSAENPFGSSFDTNFVYGPIFGSMYYAGLRYKLK</sequence>
<comment type="subcellular location">
    <subcellularLocation>
        <location evidence="1 11">Cell outer membrane</location>
        <topology evidence="1 11">Multi-pass membrane protein</topology>
    </subcellularLocation>
</comment>
<dbReference type="InterPro" id="IPR012910">
    <property type="entry name" value="Plug_dom"/>
</dbReference>
<keyword evidence="2 11" id="KW-0813">Transport</keyword>
<evidence type="ECO:0000313" key="15">
    <source>
        <dbReference type="EMBL" id="MBL7559436.1"/>
    </source>
</evidence>
<dbReference type="InterPro" id="IPR006121">
    <property type="entry name" value="HMA_dom"/>
</dbReference>
<dbReference type="InterPro" id="IPR017969">
    <property type="entry name" value="Heavy-metal-associated_CS"/>
</dbReference>
<dbReference type="PANTHER" id="PTHR30069">
    <property type="entry name" value="TONB-DEPENDENT OUTER MEMBRANE RECEPTOR"/>
    <property type="match status" value="1"/>
</dbReference>
<evidence type="ECO:0000256" key="7">
    <source>
        <dbReference type="ARBA" id="ARBA00023077"/>
    </source>
</evidence>
<keyword evidence="4 11" id="KW-0812">Transmembrane</keyword>
<name>A0ABS1WJY9_9FLAO</name>
<dbReference type="Gene3D" id="2.40.170.20">
    <property type="entry name" value="TonB-dependent receptor, beta-barrel domain"/>
    <property type="match status" value="1"/>
</dbReference>
<dbReference type="SUPFAM" id="SSF56935">
    <property type="entry name" value="Porins"/>
    <property type="match status" value="1"/>
</dbReference>
<evidence type="ECO:0000256" key="12">
    <source>
        <dbReference type="RuleBase" id="RU003357"/>
    </source>
</evidence>
<dbReference type="CDD" id="cd00371">
    <property type="entry name" value="HMA"/>
    <property type="match status" value="1"/>
</dbReference>
<accession>A0ABS1WJY9</accession>
<keyword evidence="6" id="KW-0732">Signal</keyword>
<organism evidence="15 16">
    <name type="scientific">Olleya sediminilitoris</name>
    <dbReference type="NCBI Taxonomy" id="2795739"/>
    <lineage>
        <taxon>Bacteria</taxon>
        <taxon>Pseudomonadati</taxon>
        <taxon>Bacteroidota</taxon>
        <taxon>Flavobacteriia</taxon>
        <taxon>Flavobacteriales</taxon>
        <taxon>Flavobacteriaceae</taxon>
    </lineage>
</organism>
<evidence type="ECO:0000256" key="10">
    <source>
        <dbReference type="ARBA" id="ARBA00023237"/>
    </source>
</evidence>
<evidence type="ECO:0000256" key="5">
    <source>
        <dbReference type="ARBA" id="ARBA00022723"/>
    </source>
</evidence>
<dbReference type="Pfam" id="PF00593">
    <property type="entry name" value="TonB_dep_Rec_b-barrel"/>
    <property type="match status" value="1"/>
</dbReference>
<dbReference type="Pfam" id="PF07715">
    <property type="entry name" value="Plug"/>
    <property type="match status" value="1"/>
</dbReference>
<dbReference type="PROSITE" id="PS01047">
    <property type="entry name" value="HMA_1"/>
    <property type="match status" value="1"/>
</dbReference>
<keyword evidence="7 12" id="KW-0798">TonB box</keyword>
<dbReference type="Pfam" id="PF00403">
    <property type="entry name" value="HMA"/>
    <property type="match status" value="1"/>
</dbReference>
<protein>
    <submittedName>
        <fullName evidence="15">TonB-dependent receptor</fullName>
    </submittedName>
</protein>
<dbReference type="SUPFAM" id="SSF55008">
    <property type="entry name" value="HMA, heavy metal-associated domain"/>
    <property type="match status" value="1"/>
</dbReference>
<keyword evidence="9 15" id="KW-0675">Receptor</keyword>
<dbReference type="InterPro" id="IPR008969">
    <property type="entry name" value="CarboxyPept-like_regulatory"/>
</dbReference>
<dbReference type="Gene3D" id="3.30.70.100">
    <property type="match status" value="1"/>
</dbReference>
<dbReference type="EMBL" id="JAEMEF010000004">
    <property type="protein sequence ID" value="MBL7559436.1"/>
    <property type="molecule type" value="Genomic_DNA"/>
</dbReference>
<evidence type="ECO:0000256" key="8">
    <source>
        <dbReference type="ARBA" id="ARBA00023136"/>
    </source>
</evidence>
<keyword evidence="5" id="KW-0479">Metal-binding</keyword>
<evidence type="ECO:0000256" key="13">
    <source>
        <dbReference type="SAM" id="Phobius"/>
    </source>
</evidence>
<comment type="caution">
    <text evidence="15">The sequence shown here is derived from an EMBL/GenBank/DDBJ whole genome shotgun (WGS) entry which is preliminary data.</text>
</comment>
<reference evidence="15 16" key="1">
    <citation type="submission" date="2020-12" db="EMBL/GenBank/DDBJ databases">
        <title>Olleya sediminilitoris sp. nov., isolated from a tidal flat.</title>
        <authorList>
            <person name="Park S."/>
            <person name="Yoon J.-H."/>
        </authorList>
    </citation>
    <scope>NUCLEOTIDE SEQUENCE [LARGE SCALE GENOMIC DNA]</scope>
    <source>
        <strain evidence="15 16">YSTF-M6</strain>
    </source>
</reference>
<feature type="transmembrane region" description="Helical" evidence="13">
    <location>
        <begin position="74"/>
        <end position="95"/>
    </location>
</feature>
<dbReference type="PROSITE" id="PS52016">
    <property type="entry name" value="TONB_DEPENDENT_REC_3"/>
    <property type="match status" value="1"/>
</dbReference>
<evidence type="ECO:0000256" key="11">
    <source>
        <dbReference type="PROSITE-ProRule" id="PRU01360"/>
    </source>
</evidence>
<keyword evidence="3 11" id="KW-1134">Transmembrane beta strand</keyword>
<evidence type="ECO:0000256" key="9">
    <source>
        <dbReference type="ARBA" id="ARBA00023170"/>
    </source>
</evidence>
<evidence type="ECO:0000256" key="3">
    <source>
        <dbReference type="ARBA" id="ARBA00022452"/>
    </source>
</evidence>
<evidence type="ECO:0000256" key="6">
    <source>
        <dbReference type="ARBA" id="ARBA00022729"/>
    </source>
</evidence>
<dbReference type="Proteomes" id="UP000605013">
    <property type="component" value="Unassembled WGS sequence"/>
</dbReference>
<evidence type="ECO:0000256" key="4">
    <source>
        <dbReference type="ARBA" id="ARBA00022692"/>
    </source>
</evidence>
<evidence type="ECO:0000256" key="2">
    <source>
        <dbReference type="ARBA" id="ARBA00022448"/>
    </source>
</evidence>
<dbReference type="Gene3D" id="2.170.130.10">
    <property type="entry name" value="TonB-dependent receptor, plug domain"/>
    <property type="match status" value="1"/>
</dbReference>
<feature type="domain" description="HMA" evidence="14">
    <location>
        <begin position="1"/>
        <end position="66"/>
    </location>
</feature>